<evidence type="ECO:0000313" key="1">
    <source>
        <dbReference type="EMBL" id="GAA4065098.1"/>
    </source>
</evidence>
<protein>
    <submittedName>
        <fullName evidence="1">Uncharacterized protein</fullName>
    </submittedName>
</protein>
<gene>
    <name evidence="1" type="ORF">GCM10022233_44560</name>
</gene>
<dbReference type="Proteomes" id="UP001499984">
    <property type="component" value="Unassembled WGS sequence"/>
</dbReference>
<reference evidence="2" key="1">
    <citation type="journal article" date="2019" name="Int. J. Syst. Evol. Microbiol.">
        <title>The Global Catalogue of Microorganisms (GCM) 10K type strain sequencing project: providing services to taxonomists for standard genome sequencing and annotation.</title>
        <authorList>
            <consortium name="The Broad Institute Genomics Platform"/>
            <consortium name="The Broad Institute Genome Sequencing Center for Infectious Disease"/>
            <person name="Wu L."/>
            <person name="Ma J."/>
        </authorList>
    </citation>
    <scope>NUCLEOTIDE SEQUENCE [LARGE SCALE GENOMIC DNA]</scope>
    <source>
        <strain evidence="2">JCM 16925</strain>
    </source>
</reference>
<keyword evidence="2" id="KW-1185">Reference proteome</keyword>
<evidence type="ECO:0000313" key="2">
    <source>
        <dbReference type="Proteomes" id="UP001499984"/>
    </source>
</evidence>
<organism evidence="1 2">
    <name type="scientific">Streptomyces shaanxiensis</name>
    <dbReference type="NCBI Taxonomy" id="653357"/>
    <lineage>
        <taxon>Bacteria</taxon>
        <taxon>Bacillati</taxon>
        <taxon>Actinomycetota</taxon>
        <taxon>Actinomycetes</taxon>
        <taxon>Kitasatosporales</taxon>
        <taxon>Streptomycetaceae</taxon>
        <taxon>Streptomyces</taxon>
    </lineage>
</organism>
<name>A0ABP7VDK6_9ACTN</name>
<accession>A0ABP7VDK6</accession>
<dbReference type="EMBL" id="BAAAZY010000011">
    <property type="protein sequence ID" value="GAA4065098.1"/>
    <property type="molecule type" value="Genomic_DNA"/>
</dbReference>
<comment type="caution">
    <text evidence="1">The sequence shown here is derived from an EMBL/GenBank/DDBJ whole genome shotgun (WGS) entry which is preliminary data.</text>
</comment>
<proteinExistence type="predicted"/>
<sequence length="174" mass="18059">MEINVPVASVGGARVSTSVTSPAELVSRRVVALEPDQRHAAAYSIRLMTPPAGRSAHASLTHGARVLEGEGAGGGKVAQASDGTDAAAQRAIPEHAFRTLVRGRKISLRARARSLRGTGRLSNACSSSGQLPYRAASATSSASSRSGVADDLWMLRESLDLAFMVHPGARTECA</sequence>